<dbReference type="PANTHER" id="PTHR42678:SF34">
    <property type="entry name" value="OS04G0183300 PROTEIN"/>
    <property type="match status" value="1"/>
</dbReference>
<dbReference type="Pfam" id="PF01425">
    <property type="entry name" value="Amidase"/>
    <property type="match status" value="1"/>
</dbReference>
<feature type="domain" description="Amidase" evidence="1">
    <location>
        <begin position="162"/>
        <end position="446"/>
    </location>
</feature>
<evidence type="ECO:0000259" key="1">
    <source>
        <dbReference type="Pfam" id="PF01425"/>
    </source>
</evidence>
<protein>
    <recommendedName>
        <fullName evidence="1">Amidase domain-containing protein</fullName>
    </recommendedName>
</protein>
<organism evidence="2 3">
    <name type="scientific">Neonectria ditissima</name>
    <dbReference type="NCBI Taxonomy" id="78410"/>
    <lineage>
        <taxon>Eukaryota</taxon>
        <taxon>Fungi</taxon>
        <taxon>Dikarya</taxon>
        <taxon>Ascomycota</taxon>
        <taxon>Pezizomycotina</taxon>
        <taxon>Sordariomycetes</taxon>
        <taxon>Hypocreomycetidae</taxon>
        <taxon>Hypocreales</taxon>
        <taxon>Nectriaceae</taxon>
        <taxon>Neonectria</taxon>
    </lineage>
</organism>
<proteinExistence type="predicted"/>
<dbReference type="Gene3D" id="3.90.1300.10">
    <property type="entry name" value="Amidase signature (AS) domain"/>
    <property type="match status" value="1"/>
</dbReference>
<gene>
    <name evidence="2" type="ORF">AK830_g9002</name>
</gene>
<name>A0A0P7BB08_9HYPO</name>
<dbReference type="InterPro" id="IPR036928">
    <property type="entry name" value="AS_sf"/>
</dbReference>
<dbReference type="Proteomes" id="UP000050424">
    <property type="component" value="Unassembled WGS sequence"/>
</dbReference>
<dbReference type="STRING" id="78410.A0A0P7BB08"/>
<dbReference type="InterPro" id="IPR023631">
    <property type="entry name" value="Amidase_dom"/>
</dbReference>
<dbReference type="PANTHER" id="PTHR42678">
    <property type="entry name" value="AMIDASE"/>
    <property type="match status" value="1"/>
</dbReference>
<keyword evidence="3" id="KW-1185">Reference proteome</keyword>
<dbReference type="SUPFAM" id="SSF75304">
    <property type="entry name" value="Amidase signature (AS) enzymes"/>
    <property type="match status" value="1"/>
</dbReference>
<dbReference type="EMBL" id="LKCW01000161">
    <property type="protein sequence ID" value="KPM37584.1"/>
    <property type="molecule type" value="Genomic_DNA"/>
</dbReference>
<evidence type="ECO:0000313" key="2">
    <source>
        <dbReference type="EMBL" id="KPM37584.1"/>
    </source>
</evidence>
<dbReference type="OrthoDB" id="566138at2759"/>
<comment type="caution">
    <text evidence="2">The sequence shown here is derived from an EMBL/GenBank/DDBJ whole genome shotgun (WGS) entry which is preliminary data.</text>
</comment>
<evidence type="ECO:0000313" key="3">
    <source>
        <dbReference type="Proteomes" id="UP000050424"/>
    </source>
</evidence>
<dbReference type="AlphaFoldDB" id="A0A0P7BB08"/>
<sequence length="514" mass="55422">MNTSLQVEAMTVKVNLLTLTATELQELLTEGAITSTRIVELYLDQIAKHNHNGFKLNAILATPDRPSVLRRAQRLDDERAQGRIRGPLHGVPIILKQGSPKVDANLIGTLNDAGLIIIAKANLSVSPDSTWVFESLIFEILTGRQELGNSKGDRLMAGWSAVGGQTKNPHVEGDIPADAPFLTSWGPAGSSSGSATAVAAGFSPISLGTELEGSIIWPAARAGLYAVKLTPGSVDQTGFQPGATGFDCQGPYGKTTADVAILSAILQLHDPSHYLPLPNSWDGLKVGVVDPTLWRTPSHVVEDIEGFLAQTDSALHAAEEKIQEFGGKVVKSVPLDTWGKISSSMPDLDDMGDLFTYQMKVLWPDFLALWDGIPQTIEELIEWNEAHADLEFTARNNNQKAIEAMRDCTMTEDEYERNASALRKAARAAVQRVLEDYGVDLILAPSDSRLISVGAAAGYPVGNLPLGYADFNGRGFSLHAIAPAGEEKKILQVMAAWEATFPDNVRPPRMLAED</sequence>
<accession>A0A0P7BB08</accession>
<reference evidence="2 3" key="1">
    <citation type="submission" date="2015-09" db="EMBL/GenBank/DDBJ databases">
        <title>Draft genome of a European isolate of the apple canker pathogen Neonectria ditissima.</title>
        <authorList>
            <person name="Gomez-Cortecero A."/>
            <person name="Harrison R.J."/>
            <person name="Armitage A.D."/>
        </authorList>
    </citation>
    <scope>NUCLEOTIDE SEQUENCE [LARGE SCALE GENOMIC DNA]</scope>
    <source>
        <strain evidence="2 3">R09/05</strain>
    </source>
</reference>